<organism evidence="13 14">
    <name type="scientific">Cimex lectularius</name>
    <name type="common">Bed bug</name>
    <name type="synonym">Acanthia lectularia</name>
    <dbReference type="NCBI Taxonomy" id="79782"/>
    <lineage>
        <taxon>Eukaryota</taxon>
        <taxon>Metazoa</taxon>
        <taxon>Ecdysozoa</taxon>
        <taxon>Arthropoda</taxon>
        <taxon>Hexapoda</taxon>
        <taxon>Insecta</taxon>
        <taxon>Pterygota</taxon>
        <taxon>Neoptera</taxon>
        <taxon>Paraneoptera</taxon>
        <taxon>Hemiptera</taxon>
        <taxon>Heteroptera</taxon>
        <taxon>Panheteroptera</taxon>
        <taxon>Cimicomorpha</taxon>
        <taxon>Cimicidae</taxon>
        <taxon>Cimex</taxon>
    </lineage>
</organism>
<feature type="region of interest" description="Disordered" evidence="11">
    <location>
        <begin position="486"/>
        <end position="506"/>
    </location>
</feature>
<reference evidence="13" key="1">
    <citation type="submission" date="2022-01" db="UniProtKB">
        <authorList>
            <consortium name="EnsemblMetazoa"/>
        </authorList>
    </citation>
    <scope>IDENTIFICATION</scope>
</reference>
<dbReference type="PROSITE" id="PS51845">
    <property type="entry name" value="PDEASE_I_2"/>
    <property type="match status" value="1"/>
</dbReference>
<feature type="region of interest" description="Disordered" evidence="11">
    <location>
        <begin position="602"/>
        <end position="751"/>
    </location>
</feature>
<feature type="compositionally biased region" description="Basic and acidic residues" evidence="11">
    <location>
        <begin position="646"/>
        <end position="658"/>
    </location>
</feature>
<dbReference type="AlphaFoldDB" id="A0A8I6SKE1"/>
<dbReference type="PRINTS" id="PR00387">
    <property type="entry name" value="PDIESTERASE1"/>
</dbReference>
<dbReference type="EnsemblMetazoa" id="XM_024227146.1">
    <property type="protein sequence ID" value="XP_024082914.1"/>
    <property type="gene ID" value="LOC106663175"/>
</dbReference>
<keyword evidence="4 10" id="KW-0378">Hydrolase</keyword>
<dbReference type="Proteomes" id="UP000494040">
    <property type="component" value="Unassembled WGS sequence"/>
</dbReference>
<dbReference type="InterPro" id="IPR023088">
    <property type="entry name" value="PDEase"/>
</dbReference>
<feature type="active site" description="Proton donor" evidence="7">
    <location>
        <position position="236"/>
    </location>
</feature>
<dbReference type="GeneID" id="106663175"/>
<dbReference type="OrthoDB" id="546632at2759"/>
<evidence type="ECO:0000256" key="5">
    <source>
        <dbReference type="ARBA" id="ARBA00037913"/>
    </source>
</evidence>
<name>A0A8I6SKE1_CIMLE</name>
<dbReference type="SUPFAM" id="SSF109604">
    <property type="entry name" value="HD-domain/PDEase-like"/>
    <property type="match status" value="1"/>
</dbReference>
<feature type="binding site" evidence="9">
    <location>
        <position position="276"/>
    </location>
    <ligand>
        <name>Zn(2+)</name>
        <dbReference type="ChEBI" id="CHEBI:29105"/>
        <label>1</label>
    </ligand>
</feature>
<feature type="binding site" evidence="9">
    <location>
        <position position="387"/>
    </location>
    <ligand>
        <name>Zn(2+)</name>
        <dbReference type="ChEBI" id="CHEBI:29105"/>
        <label>1</label>
    </ligand>
</feature>
<dbReference type="GO" id="GO:0046872">
    <property type="term" value="F:metal ion binding"/>
    <property type="evidence" value="ECO:0007669"/>
    <property type="project" value="UniProtKB-KW"/>
</dbReference>
<dbReference type="GO" id="GO:0007165">
    <property type="term" value="P:signal transduction"/>
    <property type="evidence" value="ECO:0007669"/>
    <property type="project" value="InterPro"/>
</dbReference>
<evidence type="ECO:0000259" key="12">
    <source>
        <dbReference type="PROSITE" id="PS51845"/>
    </source>
</evidence>
<dbReference type="InterPro" id="IPR023174">
    <property type="entry name" value="PDEase_CS"/>
</dbReference>
<dbReference type="Gene3D" id="1.10.1300.10">
    <property type="entry name" value="3'5'-cyclic nucleotide phosphodiesterase, catalytic domain"/>
    <property type="match status" value="1"/>
</dbReference>
<protein>
    <recommendedName>
        <fullName evidence="10">Phosphodiesterase</fullName>
        <ecNumber evidence="10">3.1.4.-</ecNumber>
    </recommendedName>
</protein>
<feature type="domain" description="PDEase" evidence="12">
    <location>
        <begin position="160"/>
        <end position="482"/>
    </location>
</feature>
<feature type="compositionally biased region" description="Polar residues" evidence="11">
    <location>
        <begin position="497"/>
        <end position="506"/>
    </location>
</feature>
<feature type="region of interest" description="Disordered" evidence="11">
    <location>
        <begin position="559"/>
        <end position="587"/>
    </location>
</feature>
<sequence length="751" mass="86242">MGRIYAVTPDGKEVDVEICKDSETLYRALREAVAAPPEAALRLVDPSGKEVLHISSRVPSNTPQNRYILSVYTPNGMLVDEVNMDLATLENRVLELEKQLQSKVSPLPPVVQDLKHDVETFKHRLETTKHLSWLNCYKELPPSCRRLQYRRRSDAKQKIVREQFIQICENKISDEIVQCLRLSSFDSMQWSDEELLSLLYFMFSDLGLIEAFSLDKLILRNFLFQVYKNYNEVPFHNFRHCFCVAQMMYAMCWKADLAKRIGVLEVLVLLVSCICHDLDHPGYNNIYQINARTELALRYNDISPLENHHCSIAFRILEMEESNIFKHLGPEEFKLVREGIIRCILATDMARHNEILAQFREAFLQGFDYSNKTHINLLCMVLIKVADISNEARPMEVAEPWLDRLLQEFFTQSDAEKEEGLPVTPFMDREKITKPSSQCSFIGFVLLPLFESLCDLLTELSPMMVEPVRSALEYYRRLNEAHHKNSVVDTSPGIGNGVSTPSPTKVLKSNSNYSIRKTSITFSHHPEDDVDEVLEDLSPEEEATVTEVAVSEKTLKFKISTESSSEKKSHPGSRKGSRERYQEEDNMCDSCHRRDYAVRSQSLVEPEWKSEKRRSQGPKSPGIVSRLRKLGWRSDDRSPGSPASLREQREVQQAEKRASTLPKVNRKRFASEARKGWRGLLRRRDEPTTSKPNGLSSDSLSKGESEDSSMVNNNRKKNRVEGSPHRQRWMASLVSSFRSKKSHPVHDSPKS</sequence>
<dbReference type="CDD" id="cd00077">
    <property type="entry name" value="HDc"/>
    <property type="match status" value="1"/>
</dbReference>
<dbReference type="FunFam" id="1.10.1300.10:FF:000006">
    <property type="entry name" value="Phosphodiesterase 9A"/>
    <property type="match status" value="1"/>
</dbReference>
<dbReference type="PROSITE" id="PS00126">
    <property type="entry name" value="PDEASE_I_1"/>
    <property type="match status" value="1"/>
</dbReference>
<evidence type="ECO:0000256" key="6">
    <source>
        <dbReference type="ARBA" id="ARBA00061167"/>
    </source>
</evidence>
<feature type="binding site" evidence="8">
    <location>
        <position position="438"/>
    </location>
    <ligand>
        <name>AMP</name>
        <dbReference type="ChEBI" id="CHEBI:456215"/>
    </ligand>
</feature>
<comment type="pathway">
    <text evidence="5">Purine metabolism; 3',5'-cyclic GMP degradation; GMP from 3',5'-cyclic GMP: step 1/1.</text>
</comment>
<dbReference type="InterPro" id="IPR003607">
    <property type="entry name" value="HD/PDEase_dom"/>
</dbReference>
<dbReference type="SMART" id="SM00471">
    <property type="entry name" value="HDc"/>
    <property type="match status" value="1"/>
</dbReference>
<evidence type="ECO:0000256" key="2">
    <source>
        <dbReference type="ARBA" id="ARBA00022535"/>
    </source>
</evidence>
<evidence type="ECO:0000313" key="14">
    <source>
        <dbReference type="Proteomes" id="UP000494040"/>
    </source>
</evidence>
<dbReference type="Pfam" id="PF00233">
    <property type="entry name" value="PDEase_I"/>
    <property type="match status" value="1"/>
</dbReference>
<evidence type="ECO:0000256" key="8">
    <source>
        <dbReference type="PIRSR" id="PIRSR623088-2"/>
    </source>
</evidence>
<keyword evidence="14" id="KW-1185">Reference proteome</keyword>
<feature type="binding site" evidence="8">
    <location>
        <begin position="236"/>
        <end position="240"/>
    </location>
    <ligand>
        <name>AMP</name>
        <dbReference type="ChEBI" id="CHEBI:456215"/>
    </ligand>
</feature>
<dbReference type="PANTHER" id="PTHR11347">
    <property type="entry name" value="CYCLIC NUCLEOTIDE PHOSPHODIESTERASE"/>
    <property type="match status" value="1"/>
</dbReference>
<feature type="binding site" evidence="9">
    <location>
        <position position="277"/>
    </location>
    <ligand>
        <name>Zn(2+)</name>
        <dbReference type="ChEBI" id="CHEBI:29105"/>
        <label>2</label>
    </ligand>
</feature>
<dbReference type="RefSeq" id="XP_024082914.1">
    <property type="nucleotide sequence ID" value="XM_024227146.1"/>
</dbReference>
<dbReference type="EC" id="3.1.4.-" evidence="10"/>
<evidence type="ECO:0000256" key="9">
    <source>
        <dbReference type="PIRSR" id="PIRSR623088-3"/>
    </source>
</evidence>
<evidence type="ECO:0000256" key="1">
    <source>
        <dbReference type="ARBA" id="ARBA00000583"/>
    </source>
</evidence>
<evidence type="ECO:0000256" key="7">
    <source>
        <dbReference type="PIRSR" id="PIRSR623088-1"/>
    </source>
</evidence>
<comment type="similarity">
    <text evidence="6">Belongs to the cyclic nucleotide phosphodiesterase family. PDE9 subfamily.</text>
</comment>
<keyword evidence="2" id="KW-0140">cGMP</keyword>
<comment type="cofactor">
    <cofactor evidence="10">
        <name>a divalent metal cation</name>
        <dbReference type="ChEBI" id="CHEBI:60240"/>
    </cofactor>
    <text evidence="10">Binds 2 divalent metal cations per subunit. Site 1 may preferentially bind zinc ions, while site 2 has a preference for magnesium and/or manganese ions.</text>
</comment>
<evidence type="ECO:0000256" key="4">
    <source>
        <dbReference type="ARBA" id="ARBA00022801"/>
    </source>
</evidence>
<dbReference type="GO" id="GO:0047555">
    <property type="term" value="F:3',5'-cyclic-GMP phosphodiesterase activity"/>
    <property type="evidence" value="ECO:0007669"/>
    <property type="project" value="UniProtKB-EC"/>
</dbReference>
<feature type="compositionally biased region" description="Polar residues" evidence="11">
    <location>
        <begin position="689"/>
        <end position="713"/>
    </location>
</feature>
<dbReference type="InterPro" id="IPR036971">
    <property type="entry name" value="PDEase_catalytic_dom_sf"/>
</dbReference>
<feature type="binding site" evidence="8">
    <location>
        <position position="277"/>
    </location>
    <ligand>
        <name>AMP</name>
        <dbReference type="ChEBI" id="CHEBI:456215"/>
    </ligand>
</feature>
<dbReference type="InterPro" id="IPR002073">
    <property type="entry name" value="PDEase_catalytic_dom"/>
</dbReference>
<evidence type="ECO:0000313" key="13">
    <source>
        <dbReference type="EnsemblMetazoa" id="XP_024082914.1"/>
    </source>
</evidence>
<proteinExistence type="inferred from homology"/>
<accession>A0A8I6SKE1</accession>
<feature type="binding site" evidence="9">
    <location>
        <position position="277"/>
    </location>
    <ligand>
        <name>Zn(2+)</name>
        <dbReference type="ChEBI" id="CHEBI:29105"/>
        <label>1</label>
    </ligand>
</feature>
<evidence type="ECO:0000256" key="10">
    <source>
        <dbReference type="RuleBase" id="RU363067"/>
    </source>
</evidence>
<comment type="catalytic activity">
    <reaction evidence="1">
        <text>3',5'-cyclic GMP + H2O = GMP + H(+)</text>
        <dbReference type="Rhea" id="RHEA:16957"/>
        <dbReference type="ChEBI" id="CHEBI:15377"/>
        <dbReference type="ChEBI" id="CHEBI:15378"/>
        <dbReference type="ChEBI" id="CHEBI:57746"/>
        <dbReference type="ChEBI" id="CHEBI:58115"/>
        <dbReference type="EC" id="3.1.4.35"/>
    </reaction>
</comment>
<feature type="binding site" evidence="8">
    <location>
        <position position="387"/>
    </location>
    <ligand>
        <name>AMP</name>
        <dbReference type="ChEBI" id="CHEBI:456215"/>
    </ligand>
</feature>
<evidence type="ECO:0000256" key="11">
    <source>
        <dbReference type="SAM" id="MobiDB-lite"/>
    </source>
</evidence>
<evidence type="ECO:0000256" key="3">
    <source>
        <dbReference type="ARBA" id="ARBA00022723"/>
    </source>
</evidence>
<feature type="binding site" evidence="9">
    <location>
        <position position="240"/>
    </location>
    <ligand>
        <name>Zn(2+)</name>
        <dbReference type="ChEBI" id="CHEBI:29105"/>
        <label>1</label>
    </ligand>
</feature>
<keyword evidence="3 9" id="KW-0479">Metal-binding</keyword>